<reference evidence="1 2" key="1">
    <citation type="submission" date="2017-06" db="EMBL/GenBank/DDBJ databases">
        <title>Genome sequencing of cyanobaciteial culture collection at National Institute for Environmental Studies (NIES).</title>
        <authorList>
            <person name="Hirose Y."/>
            <person name="Shimura Y."/>
            <person name="Fujisawa T."/>
            <person name="Nakamura Y."/>
            <person name="Kawachi M."/>
        </authorList>
    </citation>
    <scope>NUCLEOTIDE SEQUENCE [LARGE SCALE GENOMIC DNA]</scope>
    <source>
        <strain evidence="1 2">NIES-267</strain>
    </source>
</reference>
<dbReference type="Proteomes" id="UP000218418">
    <property type="component" value="Chromosome"/>
</dbReference>
<keyword evidence="2" id="KW-1185">Reference proteome</keyword>
<name>A0A1Z4LSZ4_9CYAN</name>
<dbReference type="EMBL" id="AP018227">
    <property type="protein sequence ID" value="BAY84356.1"/>
    <property type="molecule type" value="Genomic_DNA"/>
</dbReference>
<accession>A0A1Z4LSZ4</accession>
<gene>
    <name evidence="1" type="ORF">NIES267_38520</name>
</gene>
<evidence type="ECO:0000313" key="1">
    <source>
        <dbReference type="EMBL" id="BAY84356.1"/>
    </source>
</evidence>
<dbReference type="AlphaFoldDB" id="A0A1Z4LSZ4"/>
<organism evidence="1 2">
    <name type="scientific">Calothrix parasitica NIES-267</name>
    <dbReference type="NCBI Taxonomy" id="1973488"/>
    <lineage>
        <taxon>Bacteria</taxon>
        <taxon>Bacillati</taxon>
        <taxon>Cyanobacteriota</taxon>
        <taxon>Cyanophyceae</taxon>
        <taxon>Nostocales</taxon>
        <taxon>Calotrichaceae</taxon>
        <taxon>Calothrix</taxon>
    </lineage>
</organism>
<protein>
    <submittedName>
        <fullName evidence="1">Uncharacterized protein</fullName>
    </submittedName>
</protein>
<sequence length="272" mass="30659">MTPSLQTLFASQKSKSFSAIAMLNNSYIVWEGASLIDGSPIVLILTGFVNHTLNRKTGRLLQSWIIQQNLVPTEAAKKGFEKGICGDCPLKLSQTGACFVNLLPVNNIYRKYFAGNYPKLSANEIEILKRYRYPIRIGSYGDPTAVPFDVWEPIISASSGHTGYTHRWNSNECDELWKKYLMASVQSESEARIAQNLGWRTFRIIAPDAPLSENEILCRNTEDDTVRCVMSYKILTYLTSTTIERIFIVEYDSIYNAQSAYTGIDSTFTTRA</sequence>
<evidence type="ECO:0000313" key="2">
    <source>
        <dbReference type="Proteomes" id="UP000218418"/>
    </source>
</evidence>
<proteinExistence type="predicted"/>